<name>A0A9D1D7W2_9FIRM</name>
<dbReference type="Gene3D" id="3.40.50.2300">
    <property type="match status" value="1"/>
</dbReference>
<dbReference type="InterPro" id="IPR001867">
    <property type="entry name" value="OmpR/PhoB-type_DNA-bd"/>
</dbReference>
<comment type="function">
    <text evidence="7">May play the central regulatory role in sporulation. It may be an element of the effector pathway responsible for the activation of sporulation genes in response to nutritional stress. Spo0A may act in concert with spo0H (a sigma factor) to control the expression of some genes that are critical to the sporulation process.</text>
</comment>
<evidence type="ECO:0000256" key="3">
    <source>
        <dbReference type="ARBA" id="ARBA00023012"/>
    </source>
</evidence>
<keyword evidence="4" id="KW-0805">Transcription regulation</keyword>
<keyword evidence="2 8" id="KW-0597">Phosphoprotein</keyword>
<evidence type="ECO:0000259" key="11">
    <source>
        <dbReference type="PROSITE" id="PS51755"/>
    </source>
</evidence>
<dbReference type="CDD" id="cd00383">
    <property type="entry name" value="trans_reg_C"/>
    <property type="match status" value="1"/>
</dbReference>
<dbReference type="FunFam" id="3.40.50.2300:FF:000001">
    <property type="entry name" value="DNA-binding response regulator PhoB"/>
    <property type="match status" value="1"/>
</dbReference>
<dbReference type="SUPFAM" id="SSF46894">
    <property type="entry name" value="C-terminal effector domain of the bipartite response regulators"/>
    <property type="match status" value="1"/>
</dbReference>
<dbReference type="InterPro" id="IPR016032">
    <property type="entry name" value="Sig_transdc_resp-reg_C-effctor"/>
</dbReference>
<dbReference type="GO" id="GO:0000156">
    <property type="term" value="F:phosphorelay response regulator activity"/>
    <property type="evidence" value="ECO:0007669"/>
    <property type="project" value="TreeGrafter"/>
</dbReference>
<dbReference type="PANTHER" id="PTHR48111:SF2">
    <property type="entry name" value="RESPONSE REGULATOR SAER"/>
    <property type="match status" value="1"/>
</dbReference>
<dbReference type="PROSITE" id="PS51755">
    <property type="entry name" value="OMPR_PHOB"/>
    <property type="match status" value="1"/>
</dbReference>
<dbReference type="AlphaFoldDB" id="A0A9D1D7W2"/>
<dbReference type="GO" id="GO:0000976">
    <property type="term" value="F:transcription cis-regulatory region binding"/>
    <property type="evidence" value="ECO:0007669"/>
    <property type="project" value="TreeGrafter"/>
</dbReference>
<reference evidence="12" key="2">
    <citation type="journal article" date="2021" name="PeerJ">
        <title>Extensive microbial diversity within the chicken gut microbiome revealed by metagenomics and culture.</title>
        <authorList>
            <person name="Gilroy R."/>
            <person name="Ravi A."/>
            <person name="Getino M."/>
            <person name="Pursley I."/>
            <person name="Horton D.L."/>
            <person name="Alikhan N.F."/>
            <person name="Baker D."/>
            <person name="Gharbi K."/>
            <person name="Hall N."/>
            <person name="Watson M."/>
            <person name="Adriaenssens E.M."/>
            <person name="Foster-Nyarko E."/>
            <person name="Jarju S."/>
            <person name="Secka A."/>
            <person name="Antonio M."/>
            <person name="Oren A."/>
            <person name="Chaudhuri R.R."/>
            <person name="La Ragione R."/>
            <person name="Hildebrand F."/>
            <person name="Pallen M.J."/>
        </authorList>
    </citation>
    <scope>NUCLEOTIDE SEQUENCE</scope>
    <source>
        <strain evidence="12">ChiSjej4B22-8148</strain>
    </source>
</reference>
<organism evidence="12 13">
    <name type="scientific">Candidatus Choladousia intestinavium</name>
    <dbReference type="NCBI Taxonomy" id="2840727"/>
    <lineage>
        <taxon>Bacteria</taxon>
        <taxon>Bacillati</taxon>
        <taxon>Bacillota</taxon>
        <taxon>Clostridia</taxon>
        <taxon>Lachnospirales</taxon>
        <taxon>Lachnospiraceae</taxon>
        <taxon>Lachnospiraceae incertae sedis</taxon>
        <taxon>Candidatus Choladousia</taxon>
    </lineage>
</organism>
<keyword evidence="5 9" id="KW-0238">DNA-binding</keyword>
<dbReference type="FunFam" id="1.10.10.10:FF:000018">
    <property type="entry name" value="DNA-binding response regulator ResD"/>
    <property type="match status" value="1"/>
</dbReference>
<dbReference type="SMART" id="SM00448">
    <property type="entry name" value="REC"/>
    <property type="match status" value="1"/>
</dbReference>
<feature type="domain" description="OmpR/PhoB-type" evidence="11">
    <location>
        <begin position="131"/>
        <end position="231"/>
    </location>
</feature>
<dbReference type="InterPro" id="IPR011006">
    <property type="entry name" value="CheY-like_superfamily"/>
</dbReference>
<evidence type="ECO:0000256" key="2">
    <source>
        <dbReference type="ARBA" id="ARBA00022553"/>
    </source>
</evidence>
<dbReference type="NCBIfam" id="NF033117">
    <property type="entry name" value="vanR_ACDEGLN"/>
    <property type="match status" value="1"/>
</dbReference>
<evidence type="ECO:0000256" key="8">
    <source>
        <dbReference type="PROSITE-ProRule" id="PRU00169"/>
    </source>
</evidence>
<evidence type="ECO:0000256" key="7">
    <source>
        <dbReference type="ARBA" id="ARBA00024867"/>
    </source>
</evidence>
<dbReference type="SUPFAM" id="SSF52172">
    <property type="entry name" value="CheY-like"/>
    <property type="match status" value="1"/>
</dbReference>
<dbReference type="GO" id="GO:0032993">
    <property type="term" value="C:protein-DNA complex"/>
    <property type="evidence" value="ECO:0007669"/>
    <property type="project" value="TreeGrafter"/>
</dbReference>
<evidence type="ECO:0000313" key="13">
    <source>
        <dbReference type="Proteomes" id="UP000886757"/>
    </source>
</evidence>
<proteinExistence type="predicted"/>
<evidence type="ECO:0000313" key="12">
    <source>
        <dbReference type="EMBL" id="HIR12600.1"/>
    </source>
</evidence>
<evidence type="ECO:0000256" key="1">
    <source>
        <dbReference type="ARBA" id="ARBA00018672"/>
    </source>
</evidence>
<dbReference type="GO" id="GO:0005829">
    <property type="term" value="C:cytosol"/>
    <property type="evidence" value="ECO:0007669"/>
    <property type="project" value="TreeGrafter"/>
</dbReference>
<dbReference type="Proteomes" id="UP000886757">
    <property type="component" value="Unassembled WGS sequence"/>
</dbReference>
<dbReference type="Gene3D" id="1.10.10.10">
    <property type="entry name" value="Winged helix-like DNA-binding domain superfamily/Winged helix DNA-binding domain"/>
    <property type="match status" value="1"/>
</dbReference>
<evidence type="ECO:0000256" key="6">
    <source>
        <dbReference type="ARBA" id="ARBA00023163"/>
    </source>
</evidence>
<gene>
    <name evidence="12" type="primary">vanR</name>
    <name evidence="12" type="ORF">IAB31_01600</name>
</gene>
<evidence type="ECO:0000256" key="9">
    <source>
        <dbReference type="PROSITE-ProRule" id="PRU01091"/>
    </source>
</evidence>
<accession>A0A9D1D7W2</accession>
<dbReference type="GO" id="GO:0006355">
    <property type="term" value="P:regulation of DNA-templated transcription"/>
    <property type="evidence" value="ECO:0007669"/>
    <property type="project" value="InterPro"/>
</dbReference>
<dbReference type="EMBL" id="DVGK01000024">
    <property type="protein sequence ID" value="HIR12600.1"/>
    <property type="molecule type" value="Genomic_DNA"/>
</dbReference>
<dbReference type="InterPro" id="IPR058211">
    <property type="entry name" value="VanR-like"/>
</dbReference>
<keyword evidence="6" id="KW-0804">Transcription</keyword>
<dbReference type="Pfam" id="PF00486">
    <property type="entry name" value="Trans_reg_C"/>
    <property type="match status" value="1"/>
</dbReference>
<protein>
    <recommendedName>
        <fullName evidence="1">Stage 0 sporulation protein A homolog</fullName>
    </recommendedName>
</protein>
<dbReference type="PROSITE" id="PS50110">
    <property type="entry name" value="RESPONSE_REGULATORY"/>
    <property type="match status" value="1"/>
</dbReference>
<evidence type="ECO:0000256" key="4">
    <source>
        <dbReference type="ARBA" id="ARBA00023015"/>
    </source>
</evidence>
<keyword evidence="3" id="KW-0902">Two-component regulatory system</keyword>
<dbReference type="Pfam" id="PF00072">
    <property type="entry name" value="Response_reg"/>
    <property type="match status" value="1"/>
</dbReference>
<sequence length="231" mass="26852">MGNRILVLDDEKEIAEVIALYLKNDGYEVVQAYTGKEALAKVEKDPPDLALLDVMLPDVDGFMVLQKIRQKYKFPVIMLTAKTEYTDKIAGLTMGADDYIAKPFNPLELVARVKAQLRRYTKYNENAKSQENILDFAGLVMNRDTHVCIYNERELTLTPIEFDILWFLCENRGKVISSEQLFEEIWKEKYFKNSNNTVMVHIRHLREKMGDGRRKSDFIKTVWGVGYKIEK</sequence>
<reference evidence="12" key="1">
    <citation type="submission" date="2020-10" db="EMBL/GenBank/DDBJ databases">
        <authorList>
            <person name="Gilroy R."/>
        </authorList>
    </citation>
    <scope>NUCLEOTIDE SEQUENCE</scope>
    <source>
        <strain evidence="12">ChiSjej4B22-8148</strain>
    </source>
</reference>
<dbReference type="PANTHER" id="PTHR48111">
    <property type="entry name" value="REGULATOR OF RPOS"/>
    <property type="match status" value="1"/>
</dbReference>
<feature type="domain" description="Response regulatory" evidence="10">
    <location>
        <begin position="4"/>
        <end position="117"/>
    </location>
</feature>
<dbReference type="Gene3D" id="6.10.250.690">
    <property type="match status" value="1"/>
</dbReference>
<dbReference type="InterPro" id="IPR001789">
    <property type="entry name" value="Sig_transdc_resp-reg_receiver"/>
</dbReference>
<evidence type="ECO:0000259" key="10">
    <source>
        <dbReference type="PROSITE" id="PS50110"/>
    </source>
</evidence>
<evidence type="ECO:0000256" key="5">
    <source>
        <dbReference type="ARBA" id="ARBA00023125"/>
    </source>
</evidence>
<dbReference type="SMART" id="SM00862">
    <property type="entry name" value="Trans_reg_C"/>
    <property type="match status" value="1"/>
</dbReference>
<dbReference type="InterPro" id="IPR036388">
    <property type="entry name" value="WH-like_DNA-bd_sf"/>
</dbReference>
<feature type="modified residue" description="4-aspartylphosphate" evidence="8">
    <location>
        <position position="53"/>
    </location>
</feature>
<dbReference type="InterPro" id="IPR039420">
    <property type="entry name" value="WalR-like"/>
</dbReference>
<feature type="DNA-binding region" description="OmpR/PhoB-type" evidence="9">
    <location>
        <begin position="131"/>
        <end position="231"/>
    </location>
</feature>
<dbReference type="CDD" id="cd17574">
    <property type="entry name" value="REC_OmpR"/>
    <property type="match status" value="1"/>
</dbReference>
<comment type="caution">
    <text evidence="12">The sequence shown here is derived from an EMBL/GenBank/DDBJ whole genome shotgun (WGS) entry which is preliminary data.</text>
</comment>